<feature type="domain" description="EF-hand" evidence="4">
    <location>
        <begin position="179"/>
        <end position="214"/>
    </location>
</feature>
<organism evidence="5 6">
    <name type="scientific">Vitrella brassicaformis (strain CCMP3155)</name>
    <dbReference type="NCBI Taxonomy" id="1169540"/>
    <lineage>
        <taxon>Eukaryota</taxon>
        <taxon>Sar</taxon>
        <taxon>Alveolata</taxon>
        <taxon>Colpodellida</taxon>
        <taxon>Vitrellaceae</taxon>
        <taxon>Vitrella</taxon>
    </lineage>
</organism>
<dbReference type="Proteomes" id="UP000041254">
    <property type="component" value="Unassembled WGS sequence"/>
</dbReference>
<dbReference type="AlphaFoldDB" id="A0A0G4GKJ1"/>
<feature type="compositionally biased region" description="Gly residues" evidence="2">
    <location>
        <begin position="41"/>
        <end position="51"/>
    </location>
</feature>
<keyword evidence="6" id="KW-1185">Reference proteome</keyword>
<dbReference type="InterPro" id="IPR011992">
    <property type="entry name" value="EF-hand-dom_pair"/>
</dbReference>
<keyword evidence="1" id="KW-0106">Calcium</keyword>
<evidence type="ECO:0000256" key="2">
    <source>
        <dbReference type="SAM" id="MobiDB-lite"/>
    </source>
</evidence>
<dbReference type="SUPFAM" id="SSF47473">
    <property type="entry name" value="EF-hand"/>
    <property type="match status" value="1"/>
</dbReference>
<dbReference type="PROSITE" id="PS00018">
    <property type="entry name" value="EF_HAND_1"/>
    <property type="match status" value="1"/>
</dbReference>
<keyword evidence="3" id="KW-0472">Membrane</keyword>
<feature type="region of interest" description="Disordered" evidence="2">
    <location>
        <begin position="901"/>
        <end position="1030"/>
    </location>
</feature>
<evidence type="ECO:0000313" key="6">
    <source>
        <dbReference type="Proteomes" id="UP000041254"/>
    </source>
</evidence>
<feature type="compositionally biased region" description="Acidic residues" evidence="2">
    <location>
        <begin position="965"/>
        <end position="974"/>
    </location>
</feature>
<dbReference type="InterPro" id="IPR002048">
    <property type="entry name" value="EF_hand_dom"/>
</dbReference>
<feature type="transmembrane region" description="Helical" evidence="3">
    <location>
        <begin position="832"/>
        <end position="852"/>
    </location>
</feature>
<evidence type="ECO:0000256" key="1">
    <source>
        <dbReference type="ARBA" id="ARBA00022837"/>
    </source>
</evidence>
<dbReference type="PROSITE" id="PS50222">
    <property type="entry name" value="EF_HAND_2"/>
    <property type="match status" value="1"/>
</dbReference>
<dbReference type="InParanoid" id="A0A0G4GKJ1"/>
<evidence type="ECO:0000256" key="3">
    <source>
        <dbReference type="SAM" id="Phobius"/>
    </source>
</evidence>
<feature type="compositionally biased region" description="Acidic residues" evidence="2">
    <location>
        <begin position="55"/>
        <end position="68"/>
    </location>
</feature>
<dbReference type="InterPro" id="IPR018247">
    <property type="entry name" value="EF_Hand_1_Ca_BS"/>
</dbReference>
<evidence type="ECO:0000259" key="4">
    <source>
        <dbReference type="PROSITE" id="PS50222"/>
    </source>
</evidence>
<feature type="compositionally biased region" description="Gly residues" evidence="2">
    <location>
        <begin position="78"/>
        <end position="88"/>
    </location>
</feature>
<dbReference type="EMBL" id="CDMY01000698">
    <property type="protein sequence ID" value="CEM30547.1"/>
    <property type="molecule type" value="Genomic_DNA"/>
</dbReference>
<dbReference type="VEuPathDB" id="CryptoDB:Vbra_18127"/>
<feature type="compositionally biased region" description="Basic and acidic residues" evidence="2">
    <location>
        <begin position="934"/>
        <end position="951"/>
    </location>
</feature>
<feature type="compositionally biased region" description="Acidic residues" evidence="2">
    <location>
        <begin position="89"/>
        <end position="105"/>
    </location>
</feature>
<feature type="region of interest" description="Disordered" evidence="2">
    <location>
        <begin position="509"/>
        <end position="529"/>
    </location>
</feature>
<proteinExistence type="predicted"/>
<dbReference type="GO" id="GO:0005509">
    <property type="term" value="F:calcium ion binding"/>
    <property type="evidence" value="ECO:0007669"/>
    <property type="project" value="InterPro"/>
</dbReference>
<gene>
    <name evidence="5" type="ORF">Vbra_18127</name>
</gene>
<sequence length="1030" mass="112835">MTGELPGDDPAANDGLQDPGMDGDHDPFLGEEGAEDEHGDGGMGGGAGPGGADPDLMDEGPIDGEEGGAADPFDRNGQDGGDPMGGGPLDEDDLHEGDGPLDGEDSLPGGLPDLDDGGHGGGQGSSDWRQDWLPALNLPPDPTDKDLGMAFGTIDSNYDGLLDQDEVRQSWSSSGHAGPSDEGVYLAFEELDQNANGFVESEEWSNVIHDSLFSGHDDLIHDPCIDDPDACAALDEFGDLLASEDQTVYQPGGLVSPCDPPLVFDPNGKVCRNKCSSVGDLPDPDGFCQPNPKAQASPDVPVSDSLTLDYDPGRAIEIIENGTMMAEFARAFEEKMAAFLGVPRSRIRVDDVIEGSLIVYYELEPAITNQDQVYSPTGLQELINVQRPLLFLTNFTVLSYTSPYGSVSSATQAVFNPDATADLLAKYASALSNKKPIVTVQSDKVFTISKIDIVNRDAKDTYLPTEPYLPNIVEPTRSPPVMDVEVALFLVPDFQNITEASLCPAMVMPQSEEHPNTSPTSLGDSARIGARGRRRRARTFGCGLARCATSMRLGRGVRRLTACRRAAPLNHKWVMPEGRDDFQQGVVHKPEWTFDFETQYVFMWDASAREVEKSFMAKAGPGERLLGERFLYAGEPFFKGNQTCRNSTVCGGCSCHSSSRKCGPPIAPPANPVTILPDIRLHINKGRTKAVVEEEQQWFWPTGKTLNDLLDKGFDGDSPHFPGEFEVPLQGGLASITGAEDRAFPLLPGRIYTIRANVQVFPLYEKSKWDWFGRSRLVKWEASVADAQAAVAPLDYEARHECRVRYILRIDNRARQLVKVYTYDLTAFLTDLGAWLGFWGLGIVLLGIWQMLYKPFGHVLGEDVDERADRFKEEAKEAYAVKRKKTLLKDPARYGLTADEVSKLQQMGEGDEAASLSRIFRDTEDQPDEDDDVEKAKRETRAADGADDHPVRQQQHQQQHHGSADLDDVGEGEGDGGPGQPEKKRTLVDLTELPRDDGRDDDDTSQRKRDESGVRRVDRQRDDAHHTNKI</sequence>
<feature type="compositionally biased region" description="Basic and acidic residues" evidence="2">
    <location>
        <begin position="981"/>
        <end position="1030"/>
    </location>
</feature>
<dbReference type="Gene3D" id="1.10.238.10">
    <property type="entry name" value="EF-hand"/>
    <property type="match status" value="1"/>
</dbReference>
<evidence type="ECO:0000313" key="5">
    <source>
        <dbReference type="EMBL" id="CEM30547.1"/>
    </source>
</evidence>
<reference evidence="5 6" key="1">
    <citation type="submission" date="2014-11" db="EMBL/GenBank/DDBJ databases">
        <authorList>
            <person name="Zhu J."/>
            <person name="Qi W."/>
            <person name="Song R."/>
        </authorList>
    </citation>
    <scope>NUCLEOTIDE SEQUENCE [LARGE SCALE GENOMIC DNA]</scope>
</reference>
<accession>A0A0G4GKJ1</accession>
<keyword evidence="3" id="KW-0812">Transmembrane</keyword>
<name>A0A0G4GKJ1_VITBC</name>
<feature type="region of interest" description="Disordered" evidence="2">
    <location>
        <begin position="1"/>
        <end position="144"/>
    </location>
</feature>
<protein>
    <recommendedName>
        <fullName evidence="4">EF-hand domain-containing protein</fullName>
    </recommendedName>
</protein>
<keyword evidence="3" id="KW-1133">Transmembrane helix</keyword>